<evidence type="ECO:0000256" key="1">
    <source>
        <dbReference type="SAM" id="SignalP"/>
    </source>
</evidence>
<reference evidence="3 4" key="1">
    <citation type="submission" date="2020-08" db="EMBL/GenBank/DDBJ databases">
        <title>Cohnella phylogeny.</title>
        <authorList>
            <person name="Dunlap C."/>
        </authorList>
    </citation>
    <scope>NUCLEOTIDE SEQUENCE [LARGE SCALE GENOMIC DNA]</scope>
    <source>
        <strain evidence="3 4">DSM 25239</strain>
    </source>
</reference>
<sequence length="524" mass="57571">MKINRMLAISLAAAIAATGTLAVAAPAVRAAGDAQAASVAKEILLRKLGEWIGMPVRWDSKERTIEVDKGAETIRYRLTDEGISSRESTVYITQEALRRTLGIEASWSPDGKPELSAADAVTRANAFLTRLQNGDMESAYSFADARFRESAIPAWMRQWIGQLAAFPRTWGTVAADAVHTTVTISFQGPAAPFDVEIRLNGDGQVDDLYATVRVDGYRSPAYDRPEAYKEQPLVVGEGDHAVQGTLTLPAGEGPFPAVVLVQGDGELDADSTVYAQKPFRDLAVGLAGQGIAVLRMPKTTREHFVQLSDRYTIDDEFADNALLAAELLARNPAIDPKRVYAAGHSRGGWMIPRILGDDAKKRFAGAIVLAGADPRYSEIESYDHPELGGMISAEELTFYREQLKLVKEPGFDPANPPQTFQLPPNAYWWADIAGYEPAEEAKKRDVDMLVLQGEEDFQVPAVSLQGWKEVYAGRANVEYRSYPKLTHLFTEGKLEDGIQSYLRPANVDERVIDDIADWIGERAR</sequence>
<feature type="chain" id="PRO_5038907327" evidence="1">
    <location>
        <begin position="25"/>
        <end position="524"/>
    </location>
</feature>
<dbReference type="PANTHER" id="PTHR43265:SF1">
    <property type="entry name" value="ESTERASE ESTD"/>
    <property type="match status" value="1"/>
</dbReference>
<name>A0A841U6N5_9BACL</name>
<dbReference type="InterPro" id="IPR001375">
    <property type="entry name" value="Peptidase_S9_cat"/>
</dbReference>
<dbReference type="GO" id="GO:0008236">
    <property type="term" value="F:serine-type peptidase activity"/>
    <property type="evidence" value="ECO:0007669"/>
    <property type="project" value="InterPro"/>
</dbReference>
<comment type="caution">
    <text evidence="3">The sequence shown here is derived from an EMBL/GenBank/DDBJ whole genome shotgun (WGS) entry which is preliminary data.</text>
</comment>
<evidence type="ECO:0000313" key="3">
    <source>
        <dbReference type="EMBL" id="MBB6693650.1"/>
    </source>
</evidence>
<dbReference type="RefSeq" id="WP_185137635.1">
    <property type="nucleotide sequence ID" value="NZ_JACJVR010000077.1"/>
</dbReference>
<accession>A0A841U6N5</accession>
<dbReference type="SUPFAM" id="SSF53474">
    <property type="entry name" value="alpha/beta-Hydrolases"/>
    <property type="match status" value="1"/>
</dbReference>
<dbReference type="GO" id="GO:0006508">
    <property type="term" value="P:proteolysis"/>
    <property type="evidence" value="ECO:0007669"/>
    <property type="project" value="InterPro"/>
</dbReference>
<gene>
    <name evidence="3" type="ORF">H7B90_19840</name>
</gene>
<dbReference type="Gene3D" id="3.40.50.1820">
    <property type="entry name" value="alpha/beta hydrolase"/>
    <property type="match status" value="1"/>
</dbReference>
<keyword evidence="4" id="KW-1185">Reference proteome</keyword>
<dbReference type="Proteomes" id="UP000553776">
    <property type="component" value="Unassembled WGS sequence"/>
</dbReference>
<protein>
    <submittedName>
        <fullName evidence="3">Prolyl oligopeptidase family serine peptidase</fullName>
    </submittedName>
</protein>
<organism evidence="3 4">
    <name type="scientific">Cohnella xylanilytica</name>
    <dbReference type="NCBI Taxonomy" id="557555"/>
    <lineage>
        <taxon>Bacteria</taxon>
        <taxon>Bacillati</taxon>
        <taxon>Bacillota</taxon>
        <taxon>Bacilli</taxon>
        <taxon>Bacillales</taxon>
        <taxon>Paenibacillaceae</taxon>
        <taxon>Cohnella</taxon>
    </lineage>
</organism>
<dbReference type="EMBL" id="JACJVR010000077">
    <property type="protein sequence ID" value="MBB6693650.1"/>
    <property type="molecule type" value="Genomic_DNA"/>
</dbReference>
<dbReference type="InterPro" id="IPR053145">
    <property type="entry name" value="AB_hydrolase_Est10"/>
</dbReference>
<dbReference type="AlphaFoldDB" id="A0A841U6N5"/>
<feature type="signal peptide" evidence="1">
    <location>
        <begin position="1"/>
        <end position="24"/>
    </location>
</feature>
<evidence type="ECO:0000259" key="2">
    <source>
        <dbReference type="Pfam" id="PF00326"/>
    </source>
</evidence>
<dbReference type="GO" id="GO:0052689">
    <property type="term" value="F:carboxylic ester hydrolase activity"/>
    <property type="evidence" value="ECO:0007669"/>
    <property type="project" value="TreeGrafter"/>
</dbReference>
<proteinExistence type="predicted"/>
<dbReference type="PANTHER" id="PTHR43265">
    <property type="entry name" value="ESTERASE ESTD"/>
    <property type="match status" value="1"/>
</dbReference>
<dbReference type="Pfam" id="PF00326">
    <property type="entry name" value="Peptidase_S9"/>
    <property type="match status" value="1"/>
</dbReference>
<evidence type="ECO:0000313" key="4">
    <source>
        <dbReference type="Proteomes" id="UP000553776"/>
    </source>
</evidence>
<feature type="domain" description="Peptidase S9 prolyl oligopeptidase catalytic" evidence="2">
    <location>
        <begin position="314"/>
        <end position="371"/>
    </location>
</feature>
<keyword evidence="1" id="KW-0732">Signal</keyword>
<dbReference type="InterPro" id="IPR029058">
    <property type="entry name" value="AB_hydrolase_fold"/>
</dbReference>